<reference evidence="13 14" key="1">
    <citation type="journal article" date="2016" name="Nat. Commun.">
        <title>Thousands of microbial genomes shed light on interconnected biogeochemical processes in an aquifer system.</title>
        <authorList>
            <person name="Anantharaman K."/>
            <person name="Brown C.T."/>
            <person name="Hug L.A."/>
            <person name="Sharon I."/>
            <person name="Castelle C.J."/>
            <person name="Probst A.J."/>
            <person name="Thomas B.C."/>
            <person name="Singh A."/>
            <person name="Wilkins M.J."/>
            <person name="Karaoz U."/>
            <person name="Brodie E.L."/>
            <person name="Williams K.H."/>
            <person name="Hubbard S.S."/>
            <person name="Banfield J.F."/>
        </authorList>
    </citation>
    <scope>NUCLEOTIDE SEQUENCE [LARGE SCALE GENOMIC DNA]</scope>
</reference>
<evidence type="ECO:0000256" key="9">
    <source>
        <dbReference type="PIRNR" id="PIRNR000804"/>
    </source>
</evidence>
<keyword evidence="3 9" id="KW-0963">Cytoplasm</keyword>
<comment type="similarity">
    <text evidence="2 9">Belongs to the beta sliding clamp family.</text>
</comment>
<dbReference type="InterPro" id="IPR022634">
    <property type="entry name" value="DNA_polIII_beta_N"/>
</dbReference>
<dbReference type="Pfam" id="PF00712">
    <property type="entry name" value="DNA_pol3_beta"/>
    <property type="match status" value="1"/>
</dbReference>
<dbReference type="GO" id="GO:0003677">
    <property type="term" value="F:DNA binding"/>
    <property type="evidence" value="ECO:0007669"/>
    <property type="project" value="UniProtKB-UniRule"/>
</dbReference>
<comment type="subunit">
    <text evidence="9">Forms a ring-shaped head-to-tail homodimer around DNA.</text>
</comment>
<comment type="caution">
    <text evidence="13">The sequence shown here is derived from an EMBL/GenBank/DDBJ whole genome shotgun (WGS) entry which is preliminary data.</text>
</comment>
<dbReference type="AlphaFoldDB" id="A0A1F6ADB6"/>
<dbReference type="Pfam" id="PF02768">
    <property type="entry name" value="DNA_pol3_beta_3"/>
    <property type="match status" value="1"/>
</dbReference>
<keyword evidence="8" id="KW-0238">DNA-binding</keyword>
<dbReference type="InterPro" id="IPR022635">
    <property type="entry name" value="DNA_polIII_beta_C"/>
</dbReference>
<dbReference type="InterPro" id="IPR022637">
    <property type="entry name" value="DNA_polIII_beta_cen"/>
</dbReference>
<dbReference type="STRING" id="1798384.A3D03_00245"/>
<dbReference type="GO" id="GO:0008408">
    <property type="term" value="F:3'-5' exonuclease activity"/>
    <property type="evidence" value="ECO:0007669"/>
    <property type="project" value="InterPro"/>
</dbReference>
<keyword evidence="4 9" id="KW-0808">Transferase</keyword>
<comment type="function">
    <text evidence="9">Confers DNA tethering and processivity to DNA polymerases and other proteins. Acts as a clamp, forming a ring around DNA (a reaction catalyzed by the clamp-loading complex) which diffuses in an ATP-independent manner freely and bidirectionally along dsDNA. Initially characterized for its ability to contact the catalytic subunit of DNA polymerase III (Pol III), a complex, multichain enzyme responsible for most of the replicative synthesis in bacteria; Pol III exhibits 3'-5' exonuclease proofreading activity. The beta chain is required for initiation of replication as well as for processivity of DNA replication.</text>
</comment>
<evidence type="ECO:0000256" key="6">
    <source>
        <dbReference type="ARBA" id="ARBA00022705"/>
    </source>
</evidence>
<dbReference type="PIRSF" id="PIRSF000804">
    <property type="entry name" value="DNA_pol_III_b"/>
    <property type="match status" value="1"/>
</dbReference>
<evidence type="ECO:0000256" key="4">
    <source>
        <dbReference type="ARBA" id="ARBA00022679"/>
    </source>
</evidence>
<dbReference type="SMART" id="SM00480">
    <property type="entry name" value="POL3Bc"/>
    <property type="match status" value="1"/>
</dbReference>
<evidence type="ECO:0000313" key="14">
    <source>
        <dbReference type="Proteomes" id="UP000177092"/>
    </source>
</evidence>
<evidence type="ECO:0000256" key="8">
    <source>
        <dbReference type="ARBA" id="ARBA00023125"/>
    </source>
</evidence>
<evidence type="ECO:0000256" key="3">
    <source>
        <dbReference type="ARBA" id="ARBA00022490"/>
    </source>
</evidence>
<dbReference type="CDD" id="cd00140">
    <property type="entry name" value="beta_clamp"/>
    <property type="match status" value="1"/>
</dbReference>
<feature type="domain" description="DNA polymerase III beta sliding clamp C-terminal" evidence="12">
    <location>
        <begin position="246"/>
        <end position="366"/>
    </location>
</feature>
<dbReference type="GO" id="GO:0005737">
    <property type="term" value="C:cytoplasm"/>
    <property type="evidence" value="ECO:0007669"/>
    <property type="project" value="UniProtKB-SubCell"/>
</dbReference>
<keyword evidence="7 9" id="KW-0239">DNA-directed DNA polymerase</keyword>
<evidence type="ECO:0000256" key="2">
    <source>
        <dbReference type="ARBA" id="ARBA00010752"/>
    </source>
</evidence>
<protein>
    <recommendedName>
        <fullName evidence="9">Beta sliding clamp</fullName>
    </recommendedName>
</protein>
<feature type="domain" description="DNA polymerase III beta sliding clamp central" evidence="11">
    <location>
        <begin position="128"/>
        <end position="243"/>
    </location>
</feature>
<feature type="domain" description="DNA polymerase III beta sliding clamp N-terminal" evidence="10">
    <location>
        <begin position="1"/>
        <end position="115"/>
    </location>
</feature>
<keyword evidence="5 9" id="KW-0548">Nucleotidyltransferase</keyword>
<dbReference type="InterPro" id="IPR046938">
    <property type="entry name" value="DNA_clamp_sf"/>
</dbReference>
<proteinExistence type="inferred from homology"/>
<dbReference type="PANTHER" id="PTHR30478">
    <property type="entry name" value="DNA POLYMERASE III SUBUNIT BETA"/>
    <property type="match status" value="1"/>
</dbReference>
<evidence type="ECO:0000259" key="10">
    <source>
        <dbReference type="Pfam" id="PF00712"/>
    </source>
</evidence>
<evidence type="ECO:0000259" key="12">
    <source>
        <dbReference type="Pfam" id="PF02768"/>
    </source>
</evidence>
<dbReference type="Gene3D" id="3.70.10.10">
    <property type="match status" value="1"/>
</dbReference>
<evidence type="ECO:0000256" key="1">
    <source>
        <dbReference type="ARBA" id="ARBA00004496"/>
    </source>
</evidence>
<evidence type="ECO:0000256" key="7">
    <source>
        <dbReference type="ARBA" id="ARBA00022932"/>
    </source>
</evidence>
<dbReference type="Proteomes" id="UP000177092">
    <property type="component" value="Unassembled WGS sequence"/>
</dbReference>
<dbReference type="GO" id="GO:0009360">
    <property type="term" value="C:DNA polymerase III complex"/>
    <property type="evidence" value="ECO:0007669"/>
    <property type="project" value="InterPro"/>
</dbReference>
<evidence type="ECO:0000313" key="13">
    <source>
        <dbReference type="EMBL" id="OGG22556.1"/>
    </source>
</evidence>
<evidence type="ECO:0000256" key="5">
    <source>
        <dbReference type="ARBA" id="ARBA00022695"/>
    </source>
</evidence>
<evidence type="ECO:0000259" key="11">
    <source>
        <dbReference type="Pfam" id="PF02767"/>
    </source>
</evidence>
<dbReference type="EMBL" id="MFJN01000001">
    <property type="protein sequence ID" value="OGG22556.1"/>
    <property type="molecule type" value="Genomic_DNA"/>
</dbReference>
<dbReference type="Gene3D" id="3.10.150.10">
    <property type="entry name" value="DNA Polymerase III, subunit A, domain 2"/>
    <property type="match status" value="1"/>
</dbReference>
<dbReference type="GO" id="GO:0006271">
    <property type="term" value="P:DNA strand elongation involved in DNA replication"/>
    <property type="evidence" value="ECO:0007669"/>
    <property type="project" value="TreeGrafter"/>
</dbReference>
<dbReference type="GO" id="GO:0003887">
    <property type="term" value="F:DNA-directed DNA polymerase activity"/>
    <property type="evidence" value="ECO:0007669"/>
    <property type="project" value="UniProtKB-UniRule"/>
</dbReference>
<dbReference type="NCBIfam" id="TIGR00663">
    <property type="entry name" value="dnan"/>
    <property type="match status" value="1"/>
</dbReference>
<gene>
    <name evidence="13" type="ORF">A3D03_00245</name>
</gene>
<dbReference type="Pfam" id="PF02767">
    <property type="entry name" value="DNA_pol3_beta_2"/>
    <property type="match status" value="1"/>
</dbReference>
<accession>A0A1F6ADB6</accession>
<dbReference type="PANTHER" id="PTHR30478:SF0">
    <property type="entry name" value="BETA SLIDING CLAMP"/>
    <property type="match status" value="1"/>
</dbReference>
<dbReference type="InterPro" id="IPR001001">
    <property type="entry name" value="DNA_polIII_beta"/>
</dbReference>
<dbReference type="SUPFAM" id="SSF55979">
    <property type="entry name" value="DNA clamp"/>
    <property type="match status" value="3"/>
</dbReference>
<sequence length="369" mass="41240">MHFVVLKENINKALNIVSKTLSTKPQMPILSCLLLRAKEGKLQILSTNLELGIIYEIPVQIEKEGEIAIPGKLLADFIATLQTDKVEFEVETTKLTVKTKTTKASFTTANISEFPPFVESPKNQRKLAFNKIKETIIRTVFAASIDEARPILTGVKTTLSQGKMFMTATDGYRLSKEQVSLEDTKEDIEIILPAQSLSEIVRIAQEVKAEEISFAIIENKNQVVFTMPSVQIFTRLIDGEFPNTDKIIPQSFKTRVIIDKDVFSQAVKTTSLFARGAANIIKIKIEKNHLKLSANNPQIGEDEDSVEAKVEGEETEIAFNFRFLLDLLANFPGSEVVFESSGPLNPGVFKPKSEKINFLHIIMPVRVQD</sequence>
<organism evidence="13 14">
    <name type="scientific">Candidatus Gottesmanbacteria bacterium RIFCSPHIGHO2_02_FULL_40_13</name>
    <dbReference type="NCBI Taxonomy" id="1798384"/>
    <lineage>
        <taxon>Bacteria</taxon>
        <taxon>Candidatus Gottesmaniibacteriota</taxon>
    </lineage>
</organism>
<name>A0A1F6ADB6_9BACT</name>
<keyword evidence="6 9" id="KW-0235">DNA replication</keyword>
<comment type="subcellular location">
    <subcellularLocation>
        <location evidence="1 9">Cytoplasm</location>
    </subcellularLocation>
</comment>